<comment type="caution">
    <text evidence="2">The sequence shown here is derived from an EMBL/GenBank/DDBJ whole genome shotgun (WGS) entry which is preliminary data.</text>
</comment>
<dbReference type="Proteomes" id="UP001458415">
    <property type="component" value="Unassembled WGS sequence"/>
</dbReference>
<accession>A0ABV1WIA3</accession>
<gene>
    <name evidence="2" type="ORF">ABT317_45005</name>
</gene>
<feature type="compositionally biased region" description="Basic and acidic residues" evidence="1">
    <location>
        <begin position="45"/>
        <end position="60"/>
    </location>
</feature>
<feature type="non-terminal residue" evidence="2">
    <location>
        <position position="1"/>
    </location>
</feature>
<organism evidence="2 3">
    <name type="scientific">Streptomyces carpinensis</name>
    <dbReference type="NCBI Taxonomy" id="66369"/>
    <lineage>
        <taxon>Bacteria</taxon>
        <taxon>Bacillati</taxon>
        <taxon>Actinomycetota</taxon>
        <taxon>Actinomycetes</taxon>
        <taxon>Kitasatosporales</taxon>
        <taxon>Streptomycetaceae</taxon>
        <taxon>Streptomyces</taxon>
    </lineage>
</organism>
<protein>
    <submittedName>
        <fullName evidence="2">Uncharacterized protein</fullName>
    </submittedName>
</protein>
<feature type="compositionally biased region" description="Low complexity" evidence="1">
    <location>
        <begin position="31"/>
        <end position="44"/>
    </location>
</feature>
<evidence type="ECO:0000313" key="3">
    <source>
        <dbReference type="Proteomes" id="UP001458415"/>
    </source>
</evidence>
<sequence length="60" mass="6481">GEPPADDPGHHYLRVPPDRLTLELPVGGPMRPSAPSSSSSTTEATTRRTGRDTNRRENSV</sequence>
<feature type="region of interest" description="Disordered" evidence="1">
    <location>
        <begin position="1"/>
        <end position="60"/>
    </location>
</feature>
<evidence type="ECO:0000256" key="1">
    <source>
        <dbReference type="SAM" id="MobiDB-lite"/>
    </source>
</evidence>
<reference evidence="2 3" key="1">
    <citation type="submission" date="2024-06" db="EMBL/GenBank/DDBJ databases">
        <title>The Natural Products Discovery Center: Release of the First 8490 Sequenced Strains for Exploring Actinobacteria Biosynthetic Diversity.</title>
        <authorList>
            <person name="Kalkreuter E."/>
            <person name="Kautsar S.A."/>
            <person name="Yang D."/>
            <person name="Bader C.D."/>
            <person name="Teijaro C.N."/>
            <person name="Fluegel L."/>
            <person name="Davis C.M."/>
            <person name="Simpson J.R."/>
            <person name="Lauterbach L."/>
            <person name="Steele A.D."/>
            <person name="Gui C."/>
            <person name="Meng S."/>
            <person name="Li G."/>
            <person name="Viehrig K."/>
            <person name="Ye F."/>
            <person name="Su P."/>
            <person name="Kiefer A.F."/>
            <person name="Nichols A."/>
            <person name="Cepeda A.J."/>
            <person name="Yan W."/>
            <person name="Fan B."/>
            <person name="Jiang Y."/>
            <person name="Adhikari A."/>
            <person name="Zheng C.-J."/>
            <person name="Schuster L."/>
            <person name="Cowan T.M."/>
            <person name="Smanski M.J."/>
            <person name="Chevrette M.G."/>
            <person name="De Carvalho L.P.S."/>
            <person name="Shen B."/>
        </authorList>
    </citation>
    <scope>NUCLEOTIDE SEQUENCE [LARGE SCALE GENOMIC DNA]</scope>
    <source>
        <strain evidence="2 3">NPDC000634</strain>
    </source>
</reference>
<keyword evidence="3" id="KW-1185">Reference proteome</keyword>
<proteinExistence type="predicted"/>
<evidence type="ECO:0000313" key="2">
    <source>
        <dbReference type="EMBL" id="MER6983927.1"/>
    </source>
</evidence>
<dbReference type="EMBL" id="JBEPCU010001575">
    <property type="protein sequence ID" value="MER6983927.1"/>
    <property type="molecule type" value="Genomic_DNA"/>
</dbReference>
<name>A0ABV1WIA3_9ACTN</name>